<organism evidence="1 2">
    <name type="scientific">Paraburkholderia tropica</name>
    <dbReference type="NCBI Taxonomy" id="92647"/>
    <lineage>
        <taxon>Bacteria</taxon>
        <taxon>Pseudomonadati</taxon>
        <taxon>Pseudomonadota</taxon>
        <taxon>Betaproteobacteria</taxon>
        <taxon>Burkholderiales</taxon>
        <taxon>Burkholderiaceae</taxon>
        <taxon>Paraburkholderia</taxon>
    </lineage>
</organism>
<name>A0AAQ1GFK9_9BURK</name>
<evidence type="ECO:0000313" key="2">
    <source>
        <dbReference type="Proteomes" id="UP000183529"/>
    </source>
</evidence>
<reference evidence="1 2" key="1">
    <citation type="submission" date="2016-10" db="EMBL/GenBank/DDBJ databases">
        <authorList>
            <person name="Varghese N."/>
            <person name="Submissions S."/>
        </authorList>
    </citation>
    <scope>NUCLEOTIDE SEQUENCE [LARGE SCALE GENOMIC DNA]</scope>
    <source>
        <strain evidence="1 2">LMG 22274</strain>
    </source>
</reference>
<dbReference type="Proteomes" id="UP000183529">
    <property type="component" value="Unassembled WGS sequence"/>
</dbReference>
<gene>
    <name evidence="1" type="ORF">SAMN05216550_107134</name>
</gene>
<comment type="caution">
    <text evidence="1">The sequence shown here is derived from an EMBL/GenBank/DDBJ whole genome shotgun (WGS) entry which is preliminary data.</text>
</comment>
<dbReference type="AlphaFoldDB" id="A0AAQ1GFK9"/>
<sequence length="221" mass="23726">MKKYESADKLQRRETIRKMAFLLSDSGALDDWEAVRRALAARFDALDVDRVLASPFLRLILDQRCRACSNRGTDHESAFLADQDDEAAPGAAPMDDFASAGMSTPVRHQPPDDACAAARWTAQPCLAGDIAALLADGRKLTAAQLAREIGAALRDIQKALQSMLACEEVHVAQRTPRGAGGRSARIFAIGGDMVAGSTSSWAKADPVVLRAMDALVRHGEP</sequence>
<dbReference type="EMBL" id="FNZM01000007">
    <property type="protein sequence ID" value="SEJ67802.1"/>
    <property type="molecule type" value="Genomic_DNA"/>
</dbReference>
<accession>A0AAQ1GFK9</accession>
<protein>
    <submittedName>
        <fullName evidence="1">Uncharacterized protein</fullName>
    </submittedName>
</protein>
<evidence type="ECO:0000313" key="1">
    <source>
        <dbReference type="EMBL" id="SEJ67802.1"/>
    </source>
</evidence>
<dbReference type="RefSeq" id="WP_074983557.1">
    <property type="nucleotide sequence ID" value="NZ_CADFGN010000008.1"/>
</dbReference>
<proteinExistence type="predicted"/>